<dbReference type="InterPro" id="IPR007421">
    <property type="entry name" value="Schlafen_AlbA_2_dom"/>
</dbReference>
<dbReference type="InterPro" id="IPR038461">
    <property type="entry name" value="Schlafen_AlbA_2_dom_sf"/>
</dbReference>
<comment type="caution">
    <text evidence="2">The sequence shown here is derived from an EMBL/GenBank/DDBJ whole genome shotgun (WGS) entry which is preliminary data.</text>
</comment>
<sequence>MVSKFPFTDFRSETFSVPREGITLEYKTAEFSLPKAFWETYSAFANTDGGVIFLGIAEDKSKGQYNITGVSNPNDVIKTLWNELANKQIVNHNILHSDDVFRLKVFKKDIIEIRVPKASYDLRPIYYKNRDNTYVRTDDGDRIATPEQFKYMVVDSQEQIDTELLNNYDMDDINEETVKEYKQLYAKNKNDPSVLTQDNYQFLIDKGVFRRDRSTSDKTYKLTAGGLLFFGKLNAIINRFPGFQVDYVKKKNVSSVDWIDRVSTGDMNFEDLNLFSFYQIVEKKIANGIPDKYQQDENQTRGSYFSDMKESVKEAVVNSLMHAYYDADFPVKITDYDDYFEFFNPGEMRVTKEEFLRGSVSRVRNSVIATLFRRVGIAEREAKGGRTIAETAINHHLKSPEITTKADSTKIVLWKTDLQSSLHGLNSLEKAITEFAIEHPAFSIPEMAKEMKKKSAYKDFSTYKFRSATNSLTDKQILVFFGNGKARKYYLKTGTSAADLSRIKLIKFLENMPH</sequence>
<evidence type="ECO:0000313" key="2">
    <source>
        <dbReference type="EMBL" id="GAW98207.1"/>
    </source>
</evidence>
<dbReference type="Pfam" id="PF04326">
    <property type="entry name" value="SLFN_AlbA_2"/>
    <property type="match status" value="1"/>
</dbReference>
<dbReference type="Proteomes" id="UP000198374">
    <property type="component" value="Unassembled WGS sequence"/>
</dbReference>
<keyword evidence="3" id="KW-1185">Reference proteome</keyword>
<accession>A0A1Z5I9B0</accession>
<evidence type="ECO:0000313" key="3">
    <source>
        <dbReference type="Proteomes" id="UP000198374"/>
    </source>
</evidence>
<dbReference type="PANTHER" id="PTHR30595">
    <property type="entry name" value="GLPR-RELATED TRANSCRIPTIONAL REPRESSOR"/>
    <property type="match status" value="1"/>
</dbReference>
<evidence type="ECO:0000259" key="1">
    <source>
        <dbReference type="Pfam" id="PF04326"/>
    </source>
</evidence>
<dbReference type="Pfam" id="PF13749">
    <property type="entry name" value="HATPase_c_4"/>
    <property type="match status" value="1"/>
</dbReference>
<protein>
    <submittedName>
        <fullName evidence="2">Transcriptional regulator</fullName>
    </submittedName>
</protein>
<dbReference type="AlphaFoldDB" id="A0A1Z5I9B0"/>
<organism evidence="2 3">
    <name type="scientific">Secundilactobacillus mixtipabuli</name>
    <dbReference type="NCBI Taxonomy" id="1435342"/>
    <lineage>
        <taxon>Bacteria</taxon>
        <taxon>Bacillati</taxon>
        <taxon>Bacillota</taxon>
        <taxon>Bacilli</taxon>
        <taxon>Lactobacillales</taxon>
        <taxon>Lactobacillaceae</taxon>
        <taxon>Secundilactobacillus</taxon>
    </lineage>
</organism>
<dbReference type="Gene3D" id="3.30.565.60">
    <property type="match status" value="1"/>
</dbReference>
<feature type="domain" description="Schlafen AlbA-2" evidence="1">
    <location>
        <begin position="20"/>
        <end position="143"/>
    </location>
</feature>
<reference evidence="2 3" key="1">
    <citation type="submission" date="2015-11" db="EMBL/GenBank/DDBJ databases">
        <title>Draft genome sequences of new species of the genus Lactobacillus isolated from orchardgrass silage.</title>
        <authorList>
            <person name="Tohno M."/>
            <person name="Tanizawa Y."/>
            <person name="Arita M."/>
        </authorList>
    </citation>
    <scope>NUCLEOTIDE SEQUENCE [LARGE SCALE GENOMIC DNA]</scope>
    <source>
        <strain evidence="2 3">IWT30</strain>
    </source>
</reference>
<dbReference type="EMBL" id="BCMF01000001">
    <property type="protein sequence ID" value="GAW98207.1"/>
    <property type="molecule type" value="Genomic_DNA"/>
</dbReference>
<name>A0A1Z5I9B0_9LACO</name>
<dbReference type="PANTHER" id="PTHR30595:SF6">
    <property type="entry name" value="SCHLAFEN ALBA-2 DOMAIN-CONTAINING PROTEIN"/>
    <property type="match status" value="1"/>
</dbReference>
<dbReference type="Gene3D" id="3.30.950.30">
    <property type="entry name" value="Schlafen, AAA domain"/>
    <property type="match status" value="1"/>
</dbReference>
<dbReference type="InterPro" id="IPR038475">
    <property type="entry name" value="RecG_C_sf"/>
</dbReference>
<proteinExistence type="predicted"/>
<gene>
    <name evidence="2" type="ORF">IWT30_00150</name>
</gene>